<dbReference type="EMBL" id="GBRH01249232">
    <property type="protein sequence ID" value="JAD48663.1"/>
    <property type="molecule type" value="Transcribed_RNA"/>
</dbReference>
<sequence>MVEQQLIPCIWDSRKAPMAAILDTRCC</sequence>
<accession>A0A0A9AFM2</accession>
<reference evidence="1" key="2">
    <citation type="journal article" date="2015" name="Data Brief">
        <title>Shoot transcriptome of the giant reed, Arundo donax.</title>
        <authorList>
            <person name="Barrero R.A."/>
            <person name="Guerrero F.D."/>
            <person name="Moolhuijzen P."/>
            <person name="Goolsby J.A."/>
            <person name="Tidwell J."/>
            <person name="Bellgard S.E."/>
            <person name="Bellgard M.I."/>
        </authorList>
    </citation>
    <scope>NUCLEOTIDE SEQUENCE</scope>
    <source>
        <tissue evidence="1">Shoot tissue taken approximately 20 cm above the soil surface</tissue>
    </source>
</reference>
<organism evidence="1">
    <name type="scientific">Arundo donax</name>
    <name type="common">Giant reed</name>
    <name type="synonym">Donax arundinaceus</name>
    <dbReference type="NCBI Taxonomy" id="35708"/>
    <lineage>
        <taxon>Eukaryota</taxon>
        <taxon>Viridiplantae</taxon>
        <taxon>Streptophyta</taxon>
        <taxon>Embryophyta</taxon>
        <taxon>Tracheophyta</taxon>
        <taxon>Spermatophyta</taxon>
        <taxon>Magnoliopsida</taxon>
        <taxon>Liliopsida</taxon>
        <taxon>Poales</taxon>
        <taxon>Poaceae</taxon>
        <taxon>PACMAD clade</taxon>
        <taxon>Arundinoideae</taxon>
        <taxon>Arundineae</taxon>
        <taxon>Arundo</taxon>
    </lineage>
</organism>
<protein>
    <submittedName>
        <fullName evidence="1">Uncharacterized protein</fullName>
    </submittedName>
</protein>
<dbReference type="AlphaFoldDB" id="A0A0A9AFM2"/>
<proteinExistence type="predicted"/>
<evidence type="ECO:0000313" key="1">
    <source>
        <dbReference type="EMBL" id="JAD48663.1"/>
    </source>
</evidence>
<name>A0A0A9AFM2_ARUDO</name>
<reference evidence="1" key="1">
    <citation type="submission" date="2014-09" db="EMBL/GenBank/DDBJ databases">
        <authorList>
            <person name="Magalhaes I.L.F."/>
            <person name="Oliveira U."/>
            <person name="Santos F.R."/>
            <person name="Vidigal T.H.D.A."/>
            <person name="Brescovit A.D."/>
            <person name="Santos A.J."/>
        </authorList>
    </citation>
    <scope>NUCLEOTIDE SEQUENCE</scope>
    <source>
        <tissue evidence="1">Shoot tissue taken approximately 20 cm above the soil surface</tissue>
    </source>
</reference>